<proteinExistence type="predicted"/>
<protein>
    <submittedName>
        <fullName evidence="1">Uncharacterized protein</fullName>
    </submittedName>
</protein>
<accession>F4LPR7</accession>
<keyword evidence="2" id="KW-1185">Reference proteome</keyword>
<gene>
    <name evidence="1" type="ordered locus">Trebr_1640</name>
</gene>
<evidence type="ECO:0000313" key="2">
    <source>
        <dbReference type="Proteomes" id="UP000006546"/>
    </source>
</evidence>
<dbReference type="EMBL" id="CP002696">
    <property type="protein sequence ID" value="AEE17063.1"/>
    <property type="molecule type" value="Genomic_DNA"/>
</dbReference>
<dbReference type="HOGENOM" id="CLU_775535_0_0_12"/>
<dbReference type="eggNOG" id="ENOG502ZF65">
    <property type="taxonomic scope" value="Bacteria"/>
</dbReference>
<dbReference type="Proteomes" id="UP000006546">
    <property type="component" value="Chromosome"/>
</dbReference>
<evidence type="ECO:0000313" key="1">
    <source>
        <dbReference type="EMBL" id="AEE17063.1"/>
    </source>
</evidence>
<sequence length="371" mass="44236">MENKRILCICNTPLQLLNMINVISSDYQNEKRDLLITDEIRNCEILIENIRKSNFFENVYLVNEDYKTTVFLQKNLLCKIYELNKYRKRLKAQYDTKKIYDRIFFGGKNWLNNFVAKQIRKNKKCEFAWIDEGTASYSTHGLFWKKNWFQKVLFRLNPNQLLKELFGINYLINKVNFQYLYRPEIADYEVPFPRKQISLLNSNSDNALLFKQIFGCTENNFIKEKYIYFDGAGDADGLYGNDKELLALVAECVGKENLLVKVHPRSSIEYYIQNGYHINTNLSIPWEIYCLEPEQLNNKVLISIFSTAIVSPYIYFGLKNKVISLIHLYDKSFYNDYYKYLLDFIERKIFLAHKDIYMLPNTFEELKKYLT</sequence>
<dbReference type="AlphaFoldDB" id="F4LPR7"/>
<organism evidence="1 2">
    <name type="scientific">Treponema brennaborense (strain DSM 12168 / CIP 105900 / DD5/3)</name>
    <dbReference type="NCBI Taxonomy" id="906968"/>
    <lineage>
        <taxon>Bacteria</taxon>
        <taxon>Pseudomonadati</taxon>
        <taxon>Spirochaetota</taxon>
        <taxon>Spirochaetia</taxon>
        <taxon>Spirochaetales</taxon>
        <taxon>Treponemataceae</taxon>
        <taxon>Treponema</taxon>
    </lineage>
</organism>
<dbReference type="STRING" id="906968.Trebr_1640"/>
<name>F4LPR7_TREBD</name>
<reference evidence="2" key="1">
    <citation type="submission" date="2011-04" db="EMBL/GenBank/DDBJ databases">
        <title>The complete genome of Treponema brennaborense DSM 12168.</title>
        <authorList>
            <person name="Lucas S."/>
            <person name="Han J."/>
            <person name="Lapidus A."/>
            <person name="Bruce D."/>
            <person name="Goodwin L."/>
            <person name="Pitluck S."/>
            <person name="Peters L."/>
            <person name="Kyrpides N."/>
            <person name="Mavromatis K."/>
            <person name="Ivanova N."/>
            <person name="Mikhailova N."/>
            <person name="Pagani I."/>
            <person name="Teshima H."/>
            <person name="Detter J.C."/>
            <person name="Tapia R."/>
            <person name="Han C."/>
            <person name="Land M."/>
            <person name="Hauser L."/>
            <person name="Markowitz V."/>
            <person name="Cheng J.-F."/>
            <person name="Hugenholtz P."/>
            <person name="Woyke T."/>
            <person name="Wu D."/>
            <person name="Gronow S."/>
            <person name="Wellnitz S."/>
            <person name="Brambilla E."/>
            <person name="Klenk H.-P."/>
            <person name="Eisen J.A."/>
        </authorList>
    </citation>
    <scope>NUCLEOTIDE SEQUENCE [LARGE SCALE GENOMIC DNA]</scope>
    <source>
        <strain evidence="2">DSM 12168 / CIP 105900 / DD5/3</strain>
    </source>
</reference>
<dbReference type="KEGG" id="tbe:Trebr_1640"/>